<dbReference type="EMBL" id="KV427800">
    <property type="protein sequence ID" value="KZS99534.1"/>
    <property type="molecule type" value="Genomic_DNA"/>
</dbReference>
<dbReference type="AlphaFoldDB" id="A0A165ARS3"/>
<proteinExistence type="predicted"/>
<feature type="domain" description="C2H2-type" evidence="2">
    <location>
        <begin position="20"/>
        <end position="42"/>
    </location>
</feature>
<dbReference type="InterPro" id="IPR013087">
    <property type="entry name" value="Znf_C2H2_type"/>
</dbReference>
<dbReference type="PROSITE" id="PS00028">
    <property type="entry name" value="ZINC_FINGER_C2H2_1"/>
    <property type="match status" value="1"/>
</dbReference>
<accession>A0A165ARS3</accession>
<organism evidence="3 5">
    <name type="scientific">Laetiporus sulphureus 93-53</name>
    <dbReference type="NCBI Taxonomy" id="1314785"/>
    <lineage>
        <taxon>Eukaryota</taxon>
        <taxon>Fungi</taxon>
        <taxon>Dikarya</taxon>
        <taxon>Basidiomycota</taxon>
        <taxon>Agaricomycotina</taxon>
        <taxon>Agaricomycetes</taxon>
        <taxon>Polyporales</taxon>
        <taxon>Laetiporus</taxon>
    </lineage>
</organism>
<feature type="compositionally biased region" description="Acidic residues" evidence="1">
    <location>
        <begin position="187"/>
        <end position="196"/>
    </location>
</feature>
<dbReference type="SMART" id="SM00355">
    <property type="entry name" value="ZnF_C2H2"/>
    <property type="match status" value="3"/>
</dbReference>
<reference evidence="3 5" key="1">
    <citation type="journal article" date="2016" name="Mol. Biol. Evol.">
        <title>Comparative Genomics of Early-Diverging Mushroom-Forming Fungi Provides Insights into the Origins of Lignocellulose Decay Capabilities.</title>
        <authorList>
            <person name="Nagy L.G."/>
            <person name="Riley R."/>
            <person name="Tritt A."/>
            <person name="Adam C."/>
            <person name="Daum C."/>
            <person name="Floudas D."/>
            <person name="Sun H."/>
            <person name="Yadav J.S."/>
            <person name="Pangilinan J."/>
            <person name="Larsson K.H."/>
            <person name="Matsuura K."/>
            <person name="Barry K."/>
            <person name="Labutti K."/>
            <person name="Kuo R."/>
            <person name="Ohm R.A."/>
            <person name="Bhattacharya S.S."/>
            <person name="Shirouzu T."/>
            <person name="Yoshinaga Y."/>
            <person name="Martin F.M."/>
            <person name="Grigoriev I.V."/>
            <person name="Hibbett D.S."/>
        </authorList>
    </citation>
    <scope>NUCLEOTIDE SEQUENCE [LARGE SCALE GENOMIC DNA]</scope>
    <source>
        <strain evidence="3 5">93-53</strain>
    </source>
</reference>
<evidence type="ECO:0000313" key="5">
    <source>
        <dbReference type="Proteomes" id="UP000076871"/>
    </source>
</evidence>
<evidence type="ECO:0000313" key="4">
    <source>
        <dbReference type="EMBL" id="KZS99566.1"/>
    </source>
</evidence>
<feature type="region of interest" description="Disordered" evidence="1">
    <location>
        <begin position="165"/>
        <end position="196"/>
    </location>
</feature>
<evidence type="ECO:0000313" key="3">
    <source>
        <dbReference type="EMBL" id="KZS99534.1"/>
    </source>
</evidence>
<gene>
    <name evidence="4" type="ORF">LAESUDRAFT_709692</name>
    <name evidence="3" type="ORF">LAESUDRAFT_709695</name>
</gene>
<evidence type="ECO:0000256" key="1">
    <source>
        <dbReference type="SAM" id="MobiDB-lite"/>
    </source>
</evidence>
<dbReference type="OrthoDB" id="2576496at2759"/>
<dbReference type="EMBL" id="KV427782">
    <property type="protein sequence ID" value="KZS99566.1"/>
    <property type="molecule type" value="Genomic_DNA"/>
</dbReference>
<protein>
    <recommendedName>
        <fullName evidence="2">C2H2-type domain-containing protein</fullName>
    </recommendedName>
</protein>
<evidence type="ECO:0000259" key="2">
    <source>
        <dbReference type="PROSITE" id="PS00028"/>
    </source>
</evidence>
<dbReference type="Proteomes" id="UP000076871">
    <property type="component" value="Unassembled WGS sequence"/>
</dbReference>
<sequence length="280" mass="32209">MFTFDNAIAYAQDVLHSIACEWRGCEATMNSWRQLQKHLKMHCQNQHAQGTYDCHFHKCAGRIHASFIGLWEHIKLSHLSRVTLLCPVSDCPHTFSGHHSLLMPHICDIHMKLVDRPMAENTGRLRPTYRPYNPVLQDLPPLPRNNIPIYMVTALPVSKAINPRGQRSEMLSKITQRSKKMSRKEQEEEDEEEEDAQLFDDLPNIDMEGINMSRAPILQPRSEQLWLQLSRPYSILSSRVEETKPAVSMGYGAFWAEFKKMEEAGLIDGAGEWPDAEEDE</sequence>
<keyword evidence="5" id="KW-1185">Reference proteome</keyword>
<dbReference type="RefSeq" id="XP_040757307.1">
    <property type="nucleotide sequence ID" value="XM_040906723.1"/>
</dbReference>
<name>A0A165ARS3_9APHY</name>
<dbReference type="GeneID" id="63823752"/>
<dbReference type="STRING" id="1314785.A0A165ARS3"/>